<dbReference type="GO" id="GO:0045505">
    <property type="term" value="F:dynein intermediate chain binding"/>
    <property type="evidence" value="ECO:0007669"/>
    <property type="project" value="InterPro"/>
</dbReference>
<dbReference type="Pfam" id="PF12781">
    <property type="entry name" value="AAA_9"/>
    <property type="match status" value="1"/>
</dbReference>
<dbReference type="InterPro" id="IPR043160">
    <property type="entry name" value="Dynein_C_barrel"/>
</dbReference>
<feature type="domain" description="Dynein heavy chain C-terminal" evidence="22">
    <location>
        <begin position="4769"/>
        <end position="5061"/>
    </location>
</feature>
<evidence type="ECO:0000256" key="13">
    <source>
        <dbReference type="SAM" id="MobiDB-lite"/>
    </source>
</evidence>
<evidence type="ECO:0000256" key="5">
    <source>
        <dbReference type="ARBA" id="ARBA00022737"/>
    </source>
</evidence>
<comment type="similarity">
    <text evidence="2">Belongs to the dynein heavy chain family.</text>
</comment>
<dbReference type="GO" id="GO:0031514">
    <property type="term" value="C:motile cilium"/>
    <property type="evidence" value="ECO:0007669"/>
    <property type="project" value="UniProtKB-ARBA"/>
</dbReference>
<feature type="coiled-coil region" evidence="12">
    <location>
        <begin position="3623"/>
        <end position="3657"/>
    </location>
</feature>
<evidence type="ECO:0000259" key="18">
    <source>
        <dbReference type="Pfam" id="PF12780"/>
    </source>
</evidence>
<feature type="domain" description="Dynein heavy chain linker" evidence="15">
    <location>
        <begin position="1351"/>
        <end position="1531"/>
    </location>
</feature>
<evidence type="ECO:0000256" key="6">
    <source>
        <dbReference type="ARBA" id="ARBA00022741"/>
    </source>
</evidence>
<evidence type="ECO:0000256" key="1">
    <source>
        <dbReference type="ARBA" id="ARBA00004245"/>
    </source>
</evidence>
<sequence>MDELLKWLEVRISSSLRPRTDDLKTLLQQHNYRVCLSEFLKNEDVHALYVYFKQAKTTLAASISPPDSLQNKCICFIKLATASKLTLENIDNSVICMDCAKFPLQYIDLVLHQVYLPLLCNDSVMAGTPCNSDRIIDILHRFTGNLEIIAGQVEGSIVLPMPSLELLKNSSFTSKHGAVIHIMETTVIGWIRQIKVVLKHDPLAELKNKAPKPGVYDEQDMWRIYIQSLQFISRQLNSAEAKDLISHLEEAKSTYGHSIIVISQDVTKALSQAEENLTFLKTLIQWFDKMKLTTSSEKQKYFLQMIHNLFLVWKHSRHYHENKVFLNLLKLLSNEVVEIASSLVGPNLLDAPQAYSRLKDALKLCATFRGTYLDIKVTADVFNIKKKEENNMQMSKKNPGAVWNLTMYEPPQPKFSRKDWYSTNQSKEKDNTEELWIDSPWPPHNAHCFQTMNLFMERCNDVLDLVETMKHFQTLKMVACIGGAGSSSLDAMVQEIWDSYCIAKETFVKQITDIFATDKNSPFERAFFYFRTTIKTLEHKLGGILRRSFDQCPTIAAQLRLLEVFEGISRRDVVKEHLKDKDEELVVMFMEELTRVNEIYVAMADNPPMHVNMTPTTSKLLWIKGLHARISEPMSKLKSVSSLSLDGDLGWKLRHLYKETEEELERFEDNVVKSWLSSMDKELGDSLKLPLLRTSGMKNDHEDYLCEIELNLNPELLNFLREAEYLVGPPFKIQLPESLETLRKNMDIDKFKVLLKRLETVVSKYKEVVKSISYHHRALFQKKLLKTSEILKDGTSLFTWSMEESADYTERATAYICADLHSNFSIVTNNYKIITELAAAWCTANLDVFTCRDFSRISSITELIVTQRNIEHEVESMLVPDGQRIHSLVQESFRASGISEASPAWQDFIMDIDDIIFQGLKKVTISSLAALLNTILDCEQVPILCIDIELINNEVVFNPPLDQRMSDTSVKENIEEWLKVFLLRGSHIQAISPAVKGGYALYLSEDEEVLQLIGHILQQAEQSFNDCQVLLEDFGNYSFLWKQDVNAEFQDFLDGKQPNPLSMKQGGKDENDAASNRNNSMKTPSNPLFEAERSFLLPTDHVDQKTFCPLLEDFDMEISTYKSARDKIQKMPDLQRSGWIQVDFRPIKQVLRAYSLKWMWTFTKYLIDQTSTILRNLDSFLRRTEPQIESISGDARDTGSFMKMMRLFNEVSAKQVEMDVQFIMLQKTVTLTGKYGMELPADVEVLFKTMPARWNNMKTKVSLAKQRLGPRIHLEADRVTKDLERFQHKLDILGQDIENSEVYMFKCTSPEAFKIIAHFNSEVQILQNEAKDLNELQDLMETTVVDFSILTSCEELLHKLSIVWQQVDLILKEQETWKTVVWQNMDTALLYLRTNYHLECLQSLSQEMQEWDVYKNTLEAVNTMHLTLPLIEEISNPAMRTRHWNQLVRQTGGLLHVTAQSLKSLTLGDLLAMGLEKHSGDVKVAVQRAVRDVTIESSLKNCEEVWLSRIFDLRPHSRVIISKAHNEDLASSISGSHHTKGDVSRNVTTRGGSRRPSKQSDRGYPLSRKGGKGSSISLYESLKNIEEPGTVVLLKATDSVFEELEHHQIVLTGIQPHAESGSFLDEVTKWQKRLKVIETTVHLWLLVQEKWTQLEEVFSTLAFRVAVPREAALFADVHHHFCRLMKSVEENPNILQNCMRRGLESLLEMLNYKLERCQRAVSLHLEQKRLAFPRLFFLSLEDTLNIVCYGYDLDILSTYLGKIFHCVHSLVFDTTEPGSENEVCKILGVRSFFGEELYLVEPLECGGPVENWLPQLVNSVKASLQHHLWATLEHRDVVPTRRKEIHSAGARRVVINKPASKEESATTTRPREEEGCQSKPESRHWVLNVPSDVAYLSTQIKFSKDFKDNFGLGYEHSTEGIQGCLKDLTEGIEYAAKILNEIPQEDITQPSKRTSKAERGGNEQGEEVFTGSICGNDWNQETCKPSLSAGNVIKLTNHILLLIYQRDITAKLLSEASPVWKLSQPLLYEYDSAMDISVRIGDSEIRYDFEYQGSASHVLITPLTERAFFSITSAVCSGMDALCVGPEASGKNTTVRELCLVLGKPYFSFTCTNTTAYSILQDICKGLAAAGAWICLNGLERLPQCNLAFLAQLLGQIQSAKHYGKETVTLQLEEVPLNPAGACVATIKSDTYGNNSRDSYRNTNKLPSSLLNCFRIIGVSNIPVHFLLEAQLLLKGFSQVASLAQKLTTLLDSFAQLCTATVKGYGSAEKGKHPCLSISGLKYLLDEACIVLKSLQSNHVSKIGQDLLRIEDHQQSLEDRAVVIAINNSWIPQLSADQSAALKTLVSAEWPSVFSLNSTIDVRGTSDIDGLIPAVVASKYGCSQQVALSECTGETSIPNAIIKAIEKCHIFPSKTFVSKVSHLVQLALNYQTLAITGPPGCGKTKCIESYMETIREEQRITKDTVFVNALQPGHLLGFVDEESRWIDGSLARLLRTCHRQRTISKGNQVNILHLDGEIDDREMVLMKNLFCGAECIVLENNECIRLSRSFKLFWEVETLANVCPPALSCMGILSMPRTDSEWKLPLQTWVKSHEEQHQQQLQQLADMFLEPCLMFLQENKILHQVGNPRNTTLRTLVLSDTYVTETFCRICMALMQNVSEMMPEDIKKYFIFSTIWSFGGWLDTHERTHFSIWWHRTFKSYSTFPVDGQVWDYHIDTDTRQFVRWHDTLSCYFLSHGQSSASEAFVHTVHSEPLLYFSTLLTTVCCPVMLAGEAGCGKSLIVQEVLNSLCSGDVAEMLELRIPINNSTDPRKLWECLKDCLEWQHGTLHRPAGNKKLLCLLDDLNLAKMNDNGCQPACEFVRQLLDQERVFDPSSLKWKTIKDIIYLATWNAITAERLPKQRLRLLRHFCILYCQYPSRDHQHGIFSAILNTHFLPPATENKADSLAVPSTHHLPRLLSAITTVTIELQERLRVVFLKTSQRCHYIFTLRDLAKIFRNLCLSQDGSTTVDKLLTLWRHECDWVYGHRMSSYVDHGRYLLEYTTAAKKVFTNEEELQIILNAQQPMFSNIVEDDGGVITTIAKQQDMILLRKSDKTSPNVLDGYQESLNLSHMEKLLVEALQEYNKVNPRMNITFYKSAVELLCRLTRNLRSHRGSAHTMVCGEGCLRSSKLLARLAAHISGFSVVQLGSYNKEDKEERRAKRFKSQMADCYVTAGLKGQKTLLLLAEEEIDSTALVYMTEFVVFGSVSYLFTSEQQATIANAMRNEVTNAGLNYSKEKAWKLFLEAVQQNIRWLFIKSGVGPDFRKWCLDFSSLIGAINFYFIPQWSREYLVEHASHSIKELKMLTKEERENVCHLLTSMHLSVANHDKDPMGRHSNITNATFENFVGCFTVLANKQYDFIIKNHKLAKEVLDHVEEKIKSHAKLTDDLLHQKTVLEEHKEGTLKILIQIAQDKAVVEQKIHVIHQQLQKIKKYKALLPEYQFAHEKAQYKCSFILDNLKELVRHMDVRALGELRAMQKPDVDIEELMASVIIILKSPNTDLTWAKGAKRQMANIDRFLNELINFSNTKLPQSTLELLESNLKKAQFTSENMEKKSGGNLAASNLLKWLHGAVRYYRILTSKVKPLQSKVEEMTVALQEAEQKMTTLQQRKKAHILRLSDLERGFEEATIHKNKQQQRTVEIAHKFEQAANIAQLLEDERRKYASVVNCLPDRLSGIPGSTSLAAGLVSYLGAYEHHFRQLMLTTEWPKVLKEKGFPLMIDSIDPVKGRLIEFSVTFNSDSPVESQKKDLNNISKQRETIEDLFNDDDKQYPAQSETQLHEFYSHQHFLPIITEEFYGDFIKALLTTIVKKSEVQTWTAKDWTPQQMENAAILLFSWQRPALLIDPCFEGEKWVVEILEASFGKPFSSINLQARQESSVLAPVEKAISSGRPLILNNYGSKWDDLLMPLIDHCGATVEKDNHHNTSSILSFNGHRLLCSNEFKLFLAAAELEPLFNIEISSGTTMINYNYSECSLRELLLRRAFEKLHPDLHSQLMKTLSIILEHQQSLNEVEIRTRQCFTFSTLSDLYDTENITAIFQERSTVCDELDKAKITYATLLELRDKLYPLAHQGAMFYAMLKSLRVLAAEYYLSIEFFFSLFDNAIEGKVEPLQVEKVGFQTVSPVLVDCPDKKPGPQPQATATNVHEKEDNTSSNGQAFTSTHEVQTHHTQSSGQVRNLMDELTKAVYQILIQSLLPEHSIQACAMLFLITQQLDNENAFTEEEFAFFAQGGCSFDLTERGTHNSNLNPPLWMPSDIWSNLLTLSVISDPLSQLCMQITENSLIWENWYNTDCQGDGNRGSIHDVGKGSIAYLPECGDAKLRLTDFQELLLLRAVCPDRFPDAVSRYVTKLSSDLVFENLLPGIEELARLDENLFGVLILLPPAKSNISSYSGAVMSHKPLIVISKAAKEKDIPLFHVSVKKSCEEEEVKTVLSDAMNQNGWLVIENLHLASKPFLKNLHRSLTYAAKMQASQKAERQFCVWLISEPGASIPQTLIAQLKKVSWHYLVLNQKTRDVSTKDVTYIDSLPQLLSSAILSALEWLKEGICEKMKGSPAIVHDISFGVCIIHGILQAQKVYPLAGLSNMMDISHVQLNEALETVLSAYEKMKAPSDFAAAVEEGVSFVYINLTLRPEDAAYVQALVHEIVSCILQRKEIILDKLTIPIPPSNMEPSQYFDWMTDCIHGQSFLLPMSIEKAVIEKASSEFMQVMATLHDAMEMSLPLLKQGQNYSGKNLTLLHTSLERISEQLPSLIQIDTNNASLRTNFYNHSVETELQASKHILLQECKLMNTSLRYIRYGISRLLKCLLNGLTSTTPLLIEAADALQRQAVPKSWVYSPNICMGSQSIANWLDELHKRHKQLTQWIKEGLMPFDKGEKGALKSVNLGYLFNPKALVLALRLDFAVHHKYSLHEVVLQCHIAEYPDYKPDTEGYPLYIENLILLGAAWDFKNNHLTESRETMHSLPFVIITPTHTGNAKHNDDSTEIYDCPVCTDCSMQYRLMTLPLQCTKPAKKWHLKRVAIILNPQLNMKNHGMSRVPPIKEQSTIPLMNTRAKKDKLSHAKIFQSASKMKYPDGLQNKEGKTLECKVVQGISSPPSSDDNLRKDKATVLLQNIENEMIAETKDTVLSPLFINDAISNQEDTEFFRGAQSSIHQNTTPSDDGDSVEIKAESIERDVLLKSESEDAADKAEDVIIRVDLIADTRSSDYETSYNEHSHGFNNSDLEKAAKGGYEDDFDKEIKNDFEDSLHSANDCEPGENQESYKSRWKMEDNNGQGFDYNEGDLHVGDDDIEHEFDNNEDGILVGDDLHTIRDISAKAQEDEEE</sequence>
<dbReference type="InterPro" id="IPR024743">
    <property type="entry name" value="Dynein_HC_stalk"/>
</dbReference>
<feature type="compositionally biased region" description="Polar residues" evidence="13">
    <location>
        <begin position="1073"/>
        <end position="1086"/>
    </location>
</feature>
<dbReference type="Gene3D" id="1.10.8.1220">
    <property type="match status" value="1"/>
</dbReference>
<feature type="domain" description="Dynein heavy chain tail" evidence="14">
    <location>
        <begin position="180"/>
        <end position="393"/>
    </location>
</feature>
<dbReference type="PANTHER" id="PTHR46961:SF21">
    <property type="entry name" value="LOW QUALITY PROTEIN: DYNEIN BETA CHAIN, FLAGELLAR OUTER ARM-LIKE"/>
    <property type="match status" value="1"/>
</dbReference>
<dbReference type="Proteomes" id="UP000694569">
    <property type="component" value="Unplaced"/>
</dbReference>
<feature type="compositionally biased region" description="Polar residues" evidence="13">
    <location>
        <begin position="4191"/>
        <end position="4213"/>
    </location>
</feature>
<dbReference type="Ensembl" id="ENSLLET00000045245.1">
    <property type="protein sequence ID" value="ENSLLEP00000043510.1"/>
    <property type="gene ID" value="ENSLLEG00000027632.1"/>
</dbReference>
<keyword evidence="8" id="KW-0243">Dynein</keyword>
<protein>
    <recommendedName>
        <fullName evidence="25">Dynein heavy chain</fullName>
    </recommendedName>
</protein>
<dbReference type="Gene3D" id="1.10.287.2620">
    <property type="match status" value="1"/>
</dbReference>
<dbReference type="Pfam" id="PF17857">
    <property type="entry name" value="AAA_lid_1"/>
    <property type="match status" value="1"/>
</dbReference>
<dbReference type="Gene3D" id="1.20.920.30">
    <property type="match status" value="1"/>
</dbReference>
<dbReference type="Pfam" id="PF12775">
    <property type="entry name" value="AAA_7"/>
    <property type="match status" value="1"/>
</dbReference>
<dbReference type="Pfam" id="PF08385">
    <property type="entry name" value="DHC_N1"/>
    <property type="match status" value="2"/>
</dbReference>
<evidence type="ECO:0000259" key="16">
    <source>
        <dbReference type="Pfam" id="PF12774"/>
    </source>
</evidence>
<dbReference type="InterPro" id="IPR035699">
    <property type="entry name" value="AAA_6"/>
</dbReference>
<feature type="region of interest" description="Disordered" evidence="13">
    <location>
        <begin position="1056"/>
        <end position="1086"/>
    </location>
</feature>
<feature type="domain" description="Dynein heavy chain AAA module D4" evidence="18">
    <location>
        <begin position="3130"/>
        <end position="3391"/>
    </location>
</feature>
<dbReference type="InterPro" id="IPR041228">
    <property type="entry name" value="Dynein_C"/>
</dbReference>
<evidence type="ECO:0000259" key="14">
    <source>
        <dbReference type="Pfam" id="PF08385"/>
    </source>
</evidence>
<proteinExistence type="inferred from homology"/>
<dbReference type="OrthoDB" id="10251809at2759"/>
<dbReference type="GO" id="GO:0051959">
    <property type="term" value="F:dynein light intermediate chain binding"/>
    <property type="evidence" value="ECO:0007669"/>
    <property type="project" value="InterPro"/>
</dbReference>
<organism evidence="23 24">
    <name type="scientific">Leptobrachium leishanense</name>
    <name type="common">Leishan spiny toad</name>
    <dbReference type="NCBI Taxonomy" id="445787"/>
    <lineage>
        <taxon>Eukaryota</taxon>
        <taxon>Metazoa</taxon>
        <taxon>Chordata</taxon>
        <taxon>Craniata</taxon>
        <taxon>Vertebrata</taxon>
        <taxon>Euteleostomi</taxon>
        <taxon>Amphibia</taxon>
        <taxon>Batrachia</taxon>
        <taxon>Anura</taxon>
        <taxon>Pelobatoidea</taxon>
        <taxon>Megophryidae</taxon>
        <taxon>Leptobrachium</taxon>
    </lineage>
</organism>
<evidence type="ECO:0000256" key="12">
    <source>
        <dbReference type="SAM" id="Coils"/>
    </source>
</evidence>
<keyword evidence="9 12" id="KW-0175">Coiled coil</keyword>
<dbReference type="InterPro" id="IPR013594">
    <property type="entry name" value="Dynein_heavy_tail"/>
</dbReference>
<evidence type="ECO:0000259" key="19">
    <source>
        <dbReference type="Pfam" id="PF12781"/>
    </source>
</evidence>
<dbReference type="InterPro" id="IPR042228">
    <property type="entry name" value="Dynein_linker_3"/>
</dbReference>
<feature type="domain" description="Dynein heavy chain linker" evidence="15">
    <location>
        <begin position="1585"/>
        <end position="1828"/>
    </location>
</feature>
<dbReference type="InterPro" id="IPR041466">
    <property type="entry name" value="Dynein_AAA5_ext"/>
</dbReference>
<dbReference type="GO" id="GO:0030286">
    <property type="term" value="C:dynein complex"/>
    <property type="evidence" value="ECO:0007669"/>
    <property type="project" value="UniProtKB-KW"/>
</dbReference>
<evidence type="ECO:0000256" key="8">
    <source>
        <dbReference type="ARBA" id="ARBA00023017"/>
    </source>
</evidence>
<evidence type="ECO:0008006" key="25">
    <source>
        <dbReference type="Google" id="ProtNLM"/>
    </source>
</evidence>
<dbReference type="Pfam" id="PF17852">
    <property type="entry name" value="Dynein_AAA_lid"/>
    <property type="match status" value="1"/>
</dbReference>
<keyword evidence="3" id="KW-0963">Cytoplasm</keyword>
<keyword evidence="24" id="KW-1185">Reference proteome</keyword>
<dbReference type="Gene3D" id="3.40.50.300">
    <property type="entry name" value="P-loop containing nucleotide triphosphate hydrolases"/>
    <property type="match status" value="6"/>
</dbReference>
<evidence type="ECO:0000259" key="22">
    <source>
        <dbReference type="Pfam" id="PF18199"/>
    </source>
</evidence>
<dbReference type="GO" id="GO:0005874">
    <property type="term" value="C:microtubule"/>
    <property type="evidence" value="ECO:0007669"/>
    <property type="project" value="UniProtKB-KW"/>
</dbReference>
<dbReference type="SUPFAM" id="SSF52540">
    <property type="entry name" value="P-loop containing nucleoside triphosphate hydrolases"/>
    <property type="match status" value="2"/>
</dbReference>
<feature type="region of interest" description="Disordered" evidence="13">
    <location>
        <begin position="1945"/>
        <end position="1968"/>
    </location>
</feature>
<name>A0A8C5QYE6_9ANUR</name>
<dbReference type="InterPro" id="IPR042222">
    <property type="entry name" value="Dynein_2_N"/>
</dbReference>
<dbReference type="InterPro" id="IPR041589">
    <property type="entry name" value="DNAH3_AAA_lid_1"/>
</dbReference>
<dbReference type="Gene3D" id="1.20.1270.280">
    <property type="match status" value="1"/>
</dbReference>
<keyword evidence="5" id="KW-0677">Repeat</keyword>
<dbReference type="Gene3D" id="3.10.490.20">
    <property type="match status" value="1"/>
</dbReference>
<accession>A0A8C5QYE6</accession>
<dbReference type="InterPro" id="IPR043157">
    <property type="entry name" value="Dynein_AAA1S"/>
</dbReference>
<evidence type="ECO:0000256" key="11">
    <source>
        <dbReference type="ARBA" id="ARBA00023212"/>
    </source>
</evidence>
<reference evidence="23" key="2">
    <citation type="submission" date="2025-09" db="UniProtKB">
        <authorList>
            <consortium name="Ensembl"/>
        </authorList>
    </citation>
    <scope>IDENTIFICATION</scope>
</reference>
<dbReference type="Gene3D" id="1.20.920.20">
    <property type="match status" value="1"/>
</dbReference>
<dbReference type="InterPro" id="IPR026983">
    <property type="entry name" value="DHC"/>
</dbReference>
<evidence type="ECO:0000256" key="3">
    <source>
        <dbReference type="ARBA" id="ARBA00022490"/>
    </source>
</evidence>
<dbReference type="Pfam" id="PF12780">
    <property type="entry name" value="AAA_8"/>
    <property type="match status" value="1"/>
</dbReference>
<dbReference type="Pfam" id="PF12777">
    <property type="entry name" value="MT"/>
    <property type="match status" value="1"/>
</dbReference>
<feature type="coiled-coil region" evidence="12">
    <location>
        <begin position="1316"/>
        <end position="1343"/>
    </location>
</feature>
<dbReference type="GeneTree" id="ENSGT00940000176149"/>
<dbReference type="Gene3D" id="3.20.180.20">
    <property type="entry name" value="Dynein heavy chain, N-terminal domain 2"/>
    <property type="match status" value="1"/>
</dbReference>
<keyword evidence="10" id="KW-0505">Motor protein</keyword>
<evidence type="ECO:0000313" key="24">
    <source>
        <dbReference type="Proteomes" id="UP000694569"/>
    </source>
</evidence>
<evidence type="ECO:0000259" key="17">
    <source>
        <dbReference type="Pfam" id="PF12777"/>
    </source>
</evidence>
<feature type="domain" description="Dynein heavy chain AAA 5 extension" evidence="20">
    <location>
        <begin position="2601"/>
        <end position="2727"/>
    </location>
</feature>
<dbReference type="InterPro" id="IPR027417">
    <property type="entry name" value="P-loop_NTPase"/>
</dbReference>
<dbReference type="Gene3D" id="1.10.472.130">
    <property type="match status" value="1"/>
</dbReference>
<dbReference type="InterPro" id="IPR035706">
    <property type="entry name" value="AAA_9"/>
</dbReference>
<evidence type="ECO:0000256" key="7">
    <source>
        <dbReference type="ARBA" id="ARBA00022840"/>
    </source>
</evidence>
<feature type="compositionally biased region" description="Basic and acidic residues" evidence="13">
    <location>
        <begin position="1859"/>
        <end position="1881"/>
    </location>
</feature>
<keyword evidence="11" id="KW-0206">Cytoskeleton</keyword>
<feature type="region of interest" description="Disordered" evidence="13">
    <location>
        <begin position="1530"/>
        <end position="1574"/>
    </location>
</feature>
<keyword evidence="7" id="KW-0067">ATP-binding</keyword>
<evidence type="ECO:0000259" key="21">
    <source>
        <dbReference type="Pfam" id="PF17857"/>
    </source>
</evidence>
<dbReference type="GO" id="GO:0005524">
    <property type="term" value="F:ATP binding"/>
    <property type="evidence" value="ECO:0007669"/>
    <property type="project" value="UniProtKB-KW"/>
</dbReference>
<feature type="domain" description="Dynein heavy chain 3 AAA+ lid" evidence="21">
    <location>
        <begin position="2965"/>
        <end position="3051"/>
    </location>
</feature>
<feature type="domain" description="Dynein heavy chain coiled coil stalk" evidence="17">
    <location>
        <begin position="3423"/>
        <end position="3747"/>
    </location>
</feature>
<keyword evidence="4" id="KW-0493">Microtubule</keyword>
<feature type="domain" description="Dynein heavy chain hydrolytic ATP-binding dynein motor region" evidence="16">
    <location>
        <begin position="2047"/>
        <end position="2259"/>
    </location>
</feature>
<keyword evidence="6" id="KW-0547">Nucleotide-binding</keyword>
<comment type="subcellular location">
    <subcellularLocation>
        <location evidence="1">Cytoplasm</location>
        <location evidence="1">Cytoskeleton</location>
    </subcellularLocation>
</comment>
<evidence type="ECO:0000259" key="20">
    <source>
        <dbReference type="Pfam" id="PF17852"/>
    </source>
</evidence>
<dbReference type="GO" id="GO:0007018">
    <property type="term" value="P:microtubule-based movement"/>
    <property type="evidence" value="ECO:0007669"/>
    <property type="project" value="InterPro"/>
</dbReference>
<reference evidence="23" key="1">
    <citation type="submission" date="2025-08" db="UniProtKB">
        <authorList>
            <consortium name="Ensembl"/>
        </authorList>
    </citation>
    <scope>IDENTIFICATION</scope>
</reference>
<dbReference type="InterPro" id="IPR024317">
    <property type="entry name" value="Dynein_heavy_chain_D4_dom"/>
</dbReference>
<dbReference type="Gene3D" id="1.10.8.710">
    <property type="match status" value="1"/>
</dbReference>
<evidence type="ECO:0000313" key="23">
    <source>
        <dbReference type="Ensembl" id="ENSLLEP00000043510.1"/>
    </source>
</evidence>
<dbReference type="Gene3D" id="1.20.140.100">
    <property type="entry name" value="Dynein heavy chain, N-terminal domain 2"/>
    <property type="match status" value="1"/>
</dbReference>
<evidence type="ECO:0000256" key="9">
    <source>
        <dbReference type="ARBA" id="ARBA00023054"/>
    </source>
</evidence>
<feature type="domain" description="Dynein heavy chain tail" evidence="14">
    <location>
        <begin position="421"/>
        <end position="808"/>
    </location>
</feature>
<feature type="region of interest" description="Disordered" evidence="13">
    <location>
        <begin position="4169"/>
        <end position="4213"/>
    </location>
</feature>
<dbReference type="InterPro" id="IPR013602">
    <property type="entry name" value="Dynein_heavy_linker"/>
</dbReference>
<evidence type="ECO:0000259" key="15">
    <source>
        <dbReference type="Pfam" id="PF08393"/>
    </source>
</evidence>
<dbReference type="Pfam" id="PF12774">
    <property type="entry name" value="AAA_6"/>
    <property type="match status" value="1"/>
</dbReference>
<dbReference type="Pfam" id="PF08393">
    <property type="entry name" value="DHC_N2"/>
    <property type="match status" value="2"/>
</dbReference>
<evidence type="ECO:0000256" key="2">
    <source>
        <dbReference type="ARBA" id="ARBA00008887"/>
    </source>
</evidence>
<evidence type="ECO:0000256" key="10">
    <source>
        <dbReference type="ARBA" id="ARBA00023175"/>
    </source>
</evidence>
<evidence type="ECO:0000256" key="4">
    <source>
        <dbReference type="ARBA" id="ARBA00022701"/>
    </source>
</evidence>
<feature type="region of interest" description="Disordered" evidence="13">
    <location>
        <begin position="1857"/>
        <end position="1881"/>
    </location>
</feature>
<dbReference type="Gene3D" id="1.20.58.1120">
    <property type="match status" value="1"/>
</dbReference>
<feature type="domain" description="Dynein heavy chain ATP-binding dynein motor region" evidence="19">
    <location>
        <begin position="3867"/>
        <end position="4074"/>
    </location>
</feature>
<dbReference type="Pfam" id="PF18199">
    <property type="entry name" value="Dynein_C"/>
    <property type="match status" value="1"/>
</dbReference>
<dbReference type="PANTHER" id="PTHR46961">
    <property type="entry name" value="DYNEIN HEAVY CHAIN 1, AXONEMAL-LIKE PROTEIN"/>
    <property type="match status" value="1"/>
</dbReference>